<protein>
    <submittedName>
        <fullName evidence="3">GerMN domain-containing protein</fullName>
    </submittedName>
</protein>
<evidence type="ECO:0000313" key="3">
    <source>
        <dbReference type="EMBL" id="WTW60535.1"/>
    </source>
</evidence>
<feature type="signal peptide" evidence="1">
    <location>
        <begin position="1"/>
        <end position="23"/>
    </location>
</feature>
<organism evidence="3">
    <name type="scientific">Streptomyces sp. NBC_00003</name>
    <dbReference type="NCBI Taxonomy" id="2903608"/>
    <lineage>
        <taxon>Bacteria</taxon>
        <taxon>Bacillati</taxon>
        <taxon>Actinomycetota</taxon>
        <taxon>Actinomycetes</taxon>
        <taxon>Kitasatosporales</taxon>
        <taxon>Streptomycetaceae</taxon>
        <taxon>Streptomyces</taxon>
    </lineage>
</organism>
<dbReference type="Pfam" id="PF10646">
    <property type="entry name" value="Germane"/>
    <property type="match status" value="1"/>
</dbReference>
<accession>A0AAU2UZD3</accession>
<feature type="chain" id="PRO_5043804875" evidence="1">
    <location>
        <begin position="24"/>
        <end position="163"/>
    </location>
</feature>
<dbReference type="PROSITE" id="PS51257">
    <property type="entry name" value="PROKAR_LIPOPROTEIN"/>
    <property type="match status" value="1"/>
</dbReference>
<dbReference type="AlphaFoldDB" id="A0AAU2UZD3"/>
<name>A0AAU2UZD3_9ACTN</name>
<proteinExistence type="predicted"/>
<gene>
    <name evidence="3" type="ORF">OG549_07705</name>
</gene>
<dbReference type="InterPro" id="IPR019606">
    <property type="entry name" value="GerMN"/>
</dbReference>
<dbReference type="EMBL" id="CP108318">
    <property type="protein sequence ID" value="WTW60535.1"/>
    <property type="molecule type" value="Genomic_DNA"/>
</dbReference>
<feature type="domain" description="GerMN" evidence="2">
    <location>
        <begin position="53"/>
        <end position="147"/>
    </location>
</feature>
<evidence type="ECO:0000259" key="2">
    <source>
        <dbReference type="Pfam" id="PF10646"/>
    </source>
</evidence>
<sequence length="163" mass="16167">MRVRATAPRALAALALLPAGLLAAGCGIQSTDVIAVGGPASPQAAPPGDGTVLYFAGPDGLMPVVREGTPQAALPLLFAGPNKAERAAGIRTELPPVQGPLKMSVEEGVATVALGQDVSGLTPVAQRQIACTVLQAATRAGTVRVTILGTGAKSSLSPLTCPT</sequence>
<evidence type="ECO:0000256" key="1">
    <source>
        <dbReference type="SAM" id="SignalP"/>
    </source>
</evidence>
<keyword evidence="1" id="KW-0732">Signal</keyword>
<reference evidence="3" key="1">
    <citation type="submission" date="2022-10" db="EMBL/GenBank/DDBJ databases">
        <title>The complete genomes of actinobacterial strains from the NBC collection.</title>
        <authorList>
            <person name="Joergensen T.S."/>
            <person name="Alvarez Arevalo M."/>
            <person name="Sterndorff E.B."/>
            <person name="Faurdal D."/>
            <person name="Vuksanovic O."/>
            <person name="Mourched A.-S."/>
            <person name="Charusanti P."/>
            <person name="Shaw S."/>
            <person name="Blin K."/>
            <person name="Weber T."/>
        </authorList>
    </citation>
    <scope>NUCLEOTIDE SEQUENCE</scope>
    <source>
        <strain evidence="3">NBC_00003</strain>
    </source>
</reference>